<dbReference type="EMBL" id="AP025732">
    <property type="protein sequence ID" value="BDI16350.1"/>
    <property type="molecule type" value="Genomic_DNA"/>
</dbReference>
<reference evidence="1" key="1">
    <citation type="submission" date="2022-04" db="EMBL/GenBank/DDBJ databases">
        <title>Complete genome sequence of a cyanobacterium, Nostoc sp. SO-36, isolated in Antarctica.</title>
        <authorList>
            <person name="Kanesaki Y."/>
            <person name="Effendi D."/>
            <person name="Sakamoto T."/>
            <person name="Ohtani S."/>
            <person name="Awai K."/>
        </authorList>
    </citation>
    <scope>NUCLEOTIDE SEQUENCE</scope>
    <source>
        <strain evidence="1">SO-36</strain>
    </source>
</reference>
<protein>
    <submittedName>
        <fullName evidence="1">Uncharacterized protein</fullName>
    </submittedName>
</protein>
<evidence type="ECO:0000313" key="1">
    <source>
        <dbReference type="EMBL" id="BDI16350.1"/>
    </source>
</evidence>
<keyword evidence="2" id="KW-1185">Reference proteome</keyword>
<accession>A0ABN6Q0G8</accession>
<name>A0ABN6Q0G8_NOSCO</name>
<evidence type="ECO:0000313" key="2">
    <source>
        <dbReference type="Proteomes" id="UP001055453"/>
    </source>
</evidence>
<dbReference type="Proteomes" id="UP001055453">
    <property type="component" value="Chromosome"/>
</dbReference>
<gene>
    <name evidence="1" type="ORF">ANSO36C_21520</name>
</gene>
<proteinExistence type="predicted"/>
<dbReference type="RefSeq" id="WP_267145366.1">
    <property type="nucleotide sequence ID" value="NZ_AP025732.1"/>
</dbReference>
<sequence>MIRENPKKKISKQANNVKAAMDKNGEILIEGQIPGDFIVLAKSN</sequence>
<organism evidence="1 2">
    <name type="scientific">Nostoc cf. commune SO-36</name>
    <dbReference type="NCBI Taxonomy" id="449208"/>
    <lineage>
        <taxon>Bacteria</taxon>
        <taxon>Bacillati</taxon>
        <taxon>Cyanobacteriota</taxon>
        <taxon>Cyanophyceae</taxon>
        <taxon>Nostocales</taxon>
        <taxon>Nostocaceae</taxon>
        <taxon>Nostoc</taxon>
    </lineage>
</organism>